<feature type="compositionally biased region" description="Polar residues" evidence="1">
    <location>
        <begin position="33"/>
        <end position="45"/>
    </location>
</feature>
<feature type="region of interest" description="Disordered" evidence="1">
    <location>
        <begin position="19"/>
        <end position="45"/>
    </location>
</feature>
<organism evidence="2 3">
    <name type="scientific">Marinospirillum insulare</name>
    <dbReference type="NCBI Taxonomy" id="217169"/>
    <lineage>
        <taxon>Bacteria</taxon>
        <taxon>Pseudomonadati</taxon>
        <taxon>Pseudomonadota</taxon>
        <taxon>Gammaproteobacteria</taxon>
        <taxon>Oceanospirillales</taxon>
        <taxon>Oceanospirillaceae</taxon>
        <taxon>Marinospirillum</taxon>
    </lineage>
</organism>
<dbReference type="EMBL" id="BSOR01000024">
    <property type="protein sequence ID" value="GLR63985.1"/>
    <property type="molecule type" value="Genomic_DNA"/>
</dbReference>
<reference evidence="3" key="1">
    <citation type="journal article" date="2019" name="Int. J. Syst. Evol. Microbiol.">
        <title>The Global Catalogue of Microorganisms (GCM) 10K type strain sequencing project: providing services to taxonomists for standard genome sequencing and annotation.</title>
        <authorList>
            <consortium name="The Broad Institute Genomics Platform"/>
            <consortium name="The Broad Institute Genome Sequencing Center for Infectious Disease"/>
            <person name="Wu L."/>
            <person name="Ma J."/>
        </authorList>
    </citation>
    <scope>NUCLEOTIDE SEQUENCE [LARGE SCALE GENOMIC DNA]</scope>
    <source>
        <strain evidence="3">NBRC 100033</strain>
    </source>
</reference>
<evidence type="ECO:0000256" key="1">
    <source>
        <dbReference type="SAM" id="MobiDB-lite"/>
    </source>
</evidence>
<gene>
    <name evidence="2" type="ORF">GCM10007878_14230</name>
</gene>
<comment type="caution">
    <text evidence="2">The sequence shown here is derived from an EMBL/GenBank/DDBJ whole genome shotgun (WGS) entry which is preliminary data.</text>
</comment>
<dbReference type="RefSeq" id="WP_027851909.1">
    <property type="nucleotide sequence ID" value="NZ_BSOR01000024.1"/>
</dbReference>
<keyword evidence="3" id="KW-1185">Reference proteome</keyword>
<evidence type="ECO:0000313" key="2">
    <source>
        <dbReference type="EMBL" id="GLR63985.1"/>
    </source>
</evidence>
<name>A0ABQ5ZUW7_9GAMM</name>
<evidence type="ECO:0000313" key="3">
    <source>
        <dbReference type="Proteomes" id="UP001156682"/>
    </source>
</evidence>
<proteinExistence type="predicted"/>
<sequence>MDGIKRLANENVSTSKQIASDIKTAPIKDNNENTESNSPATASNSGLSISNEASILNAASEVIQGFKGSEDIPYYLQPPPEGFIPDATALSGNGFYFLTQGDRESLQAAYDYAITNDQSIEDVELAAFFLSHKRYVEDMVSRGVKYSVHVPSGKNITYVPGLGFQGLESESSPSDNLESSLDTLLNDIISGGLFSKNPMLNKDLFLGPLYDFFNLEPKDALSIIESMVQTKT</sequence>
<accession>A0ABQ5ZUW7</accession>
<dbReference type="Proteomes" id="UP001156682">
    <property type="component" value="Unassembled WGS sequence"/>
</dbReference>
<protein>
    <submittedName>
        <fullName evidence="2">Uncharacterized protein</fullName>
    </submittedName>
</protein>